<organism evidence="4 5">
    <name type="scientific">Paracidovorax avenae (strain ATCC 19860 / DSM 7227 / CCUG 15838 / JCM 20985 / LMG 2117 / NCPPB 1011)</name>
    <name type="common">Acidovorax avenae</name>
    <dbReference type="NCBI Taxonomy" id="643561"/>
    <lineage>
        <taxon>Bacteria</taxon>
        <taxon>Pseudomonadati</taxon>
        <taxon>Pseudomonadota</taxon>
        <taxon>Betaproteobacteria</taxon>
        <taxon>Burkholderiales</taxon>
        <taxon>Comamonadaceae</taxon>
        <taxon>Paracidovorax</taxon>
    </lineage>
</organism>
<evidence type="ECO:0000313" key="4">
    <source>
        <dbReference type="EMBL" id="ADX43941.1"/>
    </source>
</evidence>
<dbReference type="RefSeq" id="WP_013592529.1">
    <property type="nucleotide sequence ID" value="NC_015138.1"/>
</dbReference>
<dbReference type="Pfam" id="PF00158">
    <property type="entry name" value="Sigma54_activat"/>
    <property type="match status" value="1"/>
</dbReference>
<dbReference type="Gene3D" id="1.10.8.60">
    <property type="match status" value="1"/>
</dbReference>
<dbReference type="GeneID" id="34239552"/>
<dbReference type="InterPro" id="IPR009715">
    <property type="entry name" value="RtcR"/>
</dbReference>
<dbReference type="PANTHER" id="PTHR32071:SF14">
    <property type="entry name" value="TRANSCRIPTIONAL REGULATORY PROTEIN RTCR"/>
    <property type="match status" value="1"/>
</dbReference>
<name>F0Q058_PARA1</name>
<dbReference type="Gene3D" id="3.40.50.300">
    <property type="entry name" value="P-loop containing nucleotide triphosphate hydrolases"/>
    <property type="match status" value="1"/>
</dbReference>
<dbReference type="CDD" id="cd00009">
    <property type="entry name" value="AAA"/>
    <property type="match status" value="1"/>
</dbReference>
<gene>
    <name evidence="4" type="ordered locus">Acav_0013</name>
</gene>
<dbReference type="InterPro" id="IPR027417">
    <property type="entry name" value="P-loop_NTPase"/>
</dbReference>
<dbReference type="PROSITE" id="PS50045">
    <property type="entry name" value="SIGMA54_INTERACT_4"/>
    <property type="match status" value="1"/>
</dbReference>
<proteinExistence type="predicted"/>
<keyword evidence="2" id="KW-0067">ATP-binding</keyword>
<sequence length="552" mass="61328">MPKRNVVIGFIGTQLDSGLGAGRWAKWRPTVSLVQHEDMLVDRMELLYATKYAALAQTVVRDIAGISPQTTVNLVPMDVADPWDFGEMYAALYDWVRGYHFDPAREQYWAHITTGTHVAQICMFLMVESRFIPGVLLQTAPPRKQESGHPGSYALIDLDLSRYDALAQRFSQAQADAREFLKSGIATRNARFNALIDEIERVAVRSQAPILLTGPTGAGKSHLARRMFELKKSRHQVQGEFVEVNCATLRGDGAASTLFGHRKGAFTGAAADRAGLLRTAHDGVLFLDEIGELGLDEQAMLLKAVEEKRFFPMGSDKEVASNFQLIAGTNRDLRIDVAEGRFREDLFARINLWSYVLPGLARRPEDIEPNVDHLLARVAEEAGRAVRFSAEAKARYLQFARSPEAPWNGNFRDLSASVTRMATLADGGRISTALVDAEIQRLRWLWQPAGQLRHARAGDSAGTTGGDGEGPYAGLDQELDRLLAADMARTLDLFDRLQLEAVVRVCRECATLSEAGRRLFDQSRTQRSVVNDADRLRKYLLKFGLGWEAVRG</sequence>
<evidence type="ECO:0000313" key="5">
    <source>
        <dbReference type="Proteomes" id="UP000002482"/>
    </source>
</evidence>
<dbReference type="AlphaFoldDB" id="F0Q058"/>
<dbReference type="PIRSF" id="PIRSF037354">
    <property type="entry name" value="Txn_actvtr_RtcR"/>
    <property type="match status" value="1"/>
</dbReference>
<protein>
    <submittedName>
        <fullName evidence="4">Sigma 54 interacting domain protein</fullName>
    </submittedName>
</protein>
<dbReference type="PANTHER" id="PTHR32071">
    <property type="entry name" value="TRANSCRIPTIONAL REGULATORY PROTEIN"/>
    <property type="match status" value="1"/>
</dbReference>
<dbReference type="InterPro" id="IPR017183">
    <property type="entry name" value="Sigma54_dep_tscrpt_act_RtcR"/>
</dbReference>
<dbReference type="KEGG" id="aaa:Acav_0013"/>
<dbReference type="EMBL" id="CP002521">
    <property type="protein sequence ID" value="ADX43941.1"/>
    <property type="molecule type" value="Genomic_DNA"/>
</dbReference>
<evidence type="ECO:0000256" key="1">
    <source>
        <dbReference type="ARBA" id="ARBA00022741"/>
    </source>
</evidence>
<dbReference type="Pfam" id="PF06956">
    <property type="entry name" value="RtcR"/>
    <property type="match status" value="1"/>
</dbReference>
<keyword evidence="1" id="KW-0547">Nucleotide-binding</keyword>
<dbReference type="Pfam" id="PF25601">
    <property type="entry name" value="AAA_lid_14"/>
    <property type="match status" value="1"/>
</dbReference>
<dbReference type="GO" id="GO:0005524">
    <property type="term" value="F:ATP binding"/>
    <property type="evidence" value="ECO:0007669"/>
    <property type="project" value="UniProtKB-KW"/>
</dbReference>
<dbReference type="SMART" id="SM00382">
    <property type="entry name" value="AAA"/>
    <property type="match status" value="1"/>
</dbReference>
<dbReference type="SUPFAM" id="SSF52540">
    <property type="entry name" value="P-loop containing nucleoside triphosphate hydrolases"/>
    <property type="match status" value="1"/>
</dbReference>
<keyword evidence="5" id="KW-1185">Reference proteome</keyword>
<accession>F0Q058</accession>
<dbReference type="NCBIfam" id="NF038308">
    <property type="entry name" value="RNA_repair_RtcR"/>
    <property type="match status" value="1"/>
</dbReference>
<dbReference type="InterPro" id="IPR003593">
    <property type="entry name" value="AAA+_ATPase"/>
</dbReference>
<evidence type="ECO:0000259" key="3">
    <source>
        <dbReference type="PROSITE" id="PS50045"/>
    </source>
</evidence>
<evidence type="ECO:0000256" key="2">
    <source>
        <dbReference type="ARBA" id="ARBA00022840"/>
    </source>
</evidence>
<dbReference type="Proteomes" id="UP000002482">
    <property type="component" value="Chromosome"/>
</dbReference>
<feature type="domain" description="Sigma-54 factor interaction" evidence="3">
    <location>
        <begin position="185"/>
        <end position="423"/>
    </location>
</feature>
<dbReference type="FunFam" id="3.40.50.300:FF:001653">
    <property type="entry name" value="Transcriptional regulator RtcR"/>
    <property type="match status" value="1"/>
</dbReference>
<dbReference type="InterPro" id="IPR002078">
    <property type="entry name" value="Sigma_54_int"/>
</dbReference>
<dbReference type="InterPro" id="IPR058031">
    <property type="entry name" value="AAA_lid_NorR"/>
</dbReference>
<dbReference type="HOGENOM" id="CLU_039506_0_0_4"/>
<dbReference type="GO" id="GO:0003700">
    <property type="term" value="F:DNA-binding transcription factor activity"/>
    <property type="evidence" value="ECO:0007669"/>
    <property type="project" value="InterPro"/>
</dbReference>
<reference evidence="4" key="1">
    <citation type="submission" date="2011-02" db="EMBL/GenBank/DDBJ databases">
        <title>Complete sequence of Acidovorax avenae subsp. avenae ATCC 19860.</title>
        <authorList>
            <consortium name="US DOE Joint Genome Institute"/>
            <person name="Lucas S."/>
            <person name="Copeland A."/>
            <person name="Lapidus A."/>
            <person name="Cheng J.-F."/>
            <person name="Goodwin L."/>
            <person name="Pitluck S."/>
            <person name="Chertkov O."/>
            <person name="Held B."/>
            <person name="Detter J.C."/>
            <person name="Han C."/>
            <person name="Tapia R."/>
            <person name="Land M."/>
            <person name="Hauser L."/>
            <person name="Kyrpides N."/>
            <person name="Ivanova N."/>
            <person name="Ovchinnikova G."/>
            <person name="Pagani I."/>
            <person name="Gordon S."/>
            <person name="Woyke T."/>
        </authorList>
    </citation>
    <scope>NUCLEOTIDE SEQUENCE</scope>
    <source>
        <strain evidence="4">ATCC 19860</strain>
    </source>
</reference>
<dbReference type="OrthoDB" id="9761705at2"/>